<reference evidence="2 3" key="1">
    <citation type="submission" date="2020-02" db="EMBL/GenBank/DDBJ databases">
        <authorList>
            <person name="Ferguson B K."/>
        </authorList>
    </citation>
    <scope>NUCLEOTIDE SEQUENCE [LARGE SCALE GENOMIC DNA]</scope>
</reference>
<keyword evidence="1" id="KW-0812">Transmembrane</keyword>
<accession>A0A6H5IE79</accession>
<feature type="transmembrane region" description="Helical" evidence="1">
    <location>
        <begin position="102"/>
        <end position="125"/>
    </location>
</feature>
<evidence type="ECO:0000313" key="2">
    <source>
        <dbReference type="EMBL" id="CAB0035184.1"/>
    </source>
</evidence>
<dbReference type="AlphaFoldDB" id="A0A6H5IE79"/>
<keyword evidence="3" id="KW-1185">Reference proteome</keyword>
<evidence type="ECO:0000256" key="1">
    <source>
        <dbReference type="SAM" id="Phobius"/>
    </source>
</evidence>
<gene>
    <name evidence="2" type="ORF">TBRA_LOCUS7082</name>
</gene>
<keyword evidence="1" id="KW-0472">Membrane</keyword>
<dbReference type="OrthoDB" id="6342160at2759"/>
<dbReference type="Proteomes" id="UP000479190">
    <property type="component" value="Unassembled WGS sequence"/>
</dbReference>
<sequence>MSLKTTQMLKIFQPIEEQIVYDDLQERIHQMTESLDKKQNITQTEVGVIIQRAISLSRQIIATIEDIGPQTIDKHANMTIREFKAASIRVRDNLGAELRIKLACSSLCATMIINFFANITVLLLLSQPQ</sequence>
<dbReference type="EMBL" id="CADCXV010000773">
    <property type="protein sequence ID" value="CAB0035184.1"/>
    <property type="molecule type" value="Genomic_DNA"/>
</dbReference>
<evidence type="ECO:0000313" key="3">
    <source>
        <dbReference type="Proteomes" id="UP000479190"/>
    </source>
</evidence>
<proteinExistence type="predicted"/>
<name>A0A6H5IE79_9HYME</name>
<protein>
    <submittedName>
        <fullName evidence="2">Uncharacterized protein</fullName>
    </submittedName>
</protein>
<organism evidence="2 3">
    <name type="scientific">Trichogramma brassicae</name>
    <dbReference type="NCBI Taxonomy" id="86971"/>
    <lineage>
        <taxon>Eukaryota</taxon>
        <taxon>Metazoa</taxon>
        <taxon>Ecdysozoa</taxon>
        <taxon>Arthropoda</taxon>
        <taxon>Hexapoda</taxon>
        <taxon>Insecta</taxon>
        <taxon>Pterygota</taxon>
        <taxon>Neoptera</taxon>
        <taxon>Endopterygota</taxon>
        <taxon>Hymenoptera</taxon>
        <taxon>Apocrita</taxon>
        <taxon>Proctotrupomorpha</taxon>
        <taxon>Chalcidoidea</taxon>
        <taxon>Trichogrammatidae</taxon>
        <taxon>Trichogramma</taxon>
    </lineage>
</organism>
<keyword evidence="1" id="KW-1133">Transmembrane helix</keyword>